<accession>A0A1H6SBH6</accession>
<gene>
    <name evidence="3" type="ORF">SAMN04244579_01514</name>
</gene>
<dbReference type="Pfam" id="PF01613">
    <property type="entry name" value="Flavin_Reduct"/>
    <property type="match status" value="1"/>
</dbReference>
<evidence type="ECO:0000313" key="3">
    <source>
        <dbReference type="EMBL" id="SEI65478.1"/>
    </source>
</evidence>
<dbReference type="GO" id="GO:0006208">
    <property type="term" value="P:pyrimidine nucleobase catabolic process"/>
    <property type="evidence" value="ECO:0007669"/>
    <property type="project" value="TreeGrafter"/>
</dbReference>
<dbReference type="GO" id="GO:0042602">
    <property type="term" value="F:riboflavin reductase (NADPH) activity"/>
    <property type="evidence" value="ECO:0007669"/>
    <property type="project" value="TreeGrafter"/>
</dbReference>
<dbReference type="Proteomes" id="UP000199005">
    <property type="component" value="Unassembled WGS sequence"/>
</dbReference>
<dbReference type="SMART" id="SM00903">
    <property type="entry name" value="Flavin_Reduct"/>
    <property type="match status" value="1"/>
</dbReference>
<organism evidence="3 4">
    <name type="scientific">Azotobacter beijerinckii</name>
    <dbReference type="NCBI Taxonomy" id="170623"/>
    <lineage>
        <taxon>Bacteria</taxon>
        <taxon>Pseudomonadati</taxon>
        <taxon>Pseudomonadota</taxon>
        <taxon>Gammaproteobacteria</taxon>
        <taxon>Pseudomonadales</taxon>
        <taxon>Pseudomonadaceae</taxon>
        <taxon>Azotobacter</taxon>
    </lineage>
</organism>
<dbReference type="RefSeq" id="WP_090898430.1">
    <property type="nucleotide sequence ID" value="NZ_FNYO01000014.1"/>
</dbReference>
<evidence type="ECO:0000259" key="2">
    <source>
        <dbReference type="SMART" id="SM00903"/>
    </source>
</evidence>
<name>A0A1H6SBH6_9GAMM</name>
<dbReference type="STRING" id="170623.SAMN04244579_01514"/>
<proteinExistence type="predicted"/>
<dbReference type="GO" id="GO:0010181">
    <property type="term" value="F:FMN binding"/>
    <property type="evidence" value="ECO:0007669"/>
    <property type="project" value="InterPro"/>
</dbReference>
<sequence length="209" mass="22458">MTKDINQLLEWTPNAELAALPMVTSDAHRYGMRNFAVGVSIVTAHDGETRVGLTATAVCSVTADPPRLVVFVNKRVAASEAILKSGALCVNVLSGEQEQLAKVFAGMLEGIHGEARFEHGQWHTLTTGVPVLEGALTNFDCRVVKVFDESTHHAFLCEVLATGEHGGEPLIYMNGAFRRLAPLGVSMAKGGLRLFPTDRNCFAHTGITT</sequence>
<dbReference type="InterPro" id="IPR002563">
    <property type="entry name" value="Flavin_Rdtase-like_dom"/>
</dbReference>
<evidence type="ECO:0000256" key="1">
    <source>
        <dbReference type="ARBA" id="ARBA00023002"/>
    </source>
</evidence>
<reference evidence="3 4" key="1">
    <citation type="submission" date="2016-10" db="EMBL/GenBank/DDBJ databases">
        <authorList>
            <person name="de Groot N.N."/>
        </authorList>
    </citation>
    <scope>NUCLEOTIDE SEQUENCE [LARGE SCALE GENOMIC DNA]</scope>
    <source>
        <strain evidence="3 4">DSM 1041</strain>
    </source>
</reference>
<evidence type="ECO:0000313" key="4">
    <source>
        <dbReference type="Proteomes" id="UP000199005"/>
    </source>
</evidence>
<dbReference type="PANTHER" id="PTHR30466:SF1">
    <property type="entry name" value="FMN REDUCTASE (NADH) RUTF"/>
    <property type="match status" value="1"/>
</dbReference>
<keyword evidence="1" id="KW-0560">Oxidoreductase</keyword>
<dbReference type="SUPFAM" id="SSF50475">
    <property type="entry name" value="FMN-binding split barrel"/>
    <property type="match status" value="1"/>
</dbReference>
<dbReference type="InterPro" id="IPR012349">
    <property type="entry name" value="Split_barrel_FMN-bd"/>
</dbReference>
<protein>
    <submittedName>
        <fullName evidence="3">Flavin reductase</fullName>
    </submittedName>
</protein>
<dbReference type="InterPro" id="IPR050268">
    <property type="entry name" value="NADH-dep_flavin_reductase"/>
</dbReference>
<dbReference type="AlphaFoldDB" id="A0A1H6SBH6"/>
<dbReference type="Gene3D" id="2.30.110.10">
    <property type="entry name" value="Electron Transport, Fmn-binding Protein, Chain A"/>
    <property type="match status" value="1"/>
</dbReference>
<dbReference type="EMBL" id="FNYO01000014">
    <property type="protein sequence ID" value="SEI65478.1"/>
    <property type="molecule type" value="Genomic_DNA"/>
</dbReference>
<dbReference type="PANTHER" id="PTHR30466">
    <property type="entry name" value="FLAVIN REDUCTASE"/>
    <property type="match status" value="1"/>
</dbReference>
<feature type="domain" description="Flavin reductase like" evidence="2">
    <location>
        <begin position="32"/>
        <end position="179"/>
    </location>
</feature>